<keyword evidence="1" id="KW-0472">Membrane</keyword>
<evidence type="ECO:0000256" key="1">
    <source>
        <dbReference type="SAM" id="Phobius"/>
    </source>
</evidence>
<keyword evidence="3" id="KW-1185">Reference proteome</keyword>
<dbReference type="OrthoDB" id="591587at2759"/>
<reference evidence="3" key="1">
    <citation type="journal article" date="2015" name="Nat. Plants">
        <title>Genome expansion of Arabis alpina linked with retrotransposition and reduced symmetric DNA methylation.</title>
        <authorList>
            <person name="Willing E.M."/>
            <person name="Rawat V."/>
            <person name="Mandakova T."/>
            <person name="Maumus F."/>
            <person name="James G.V."/>
            <person name="Nordstroem K.J."/>
            <person name="Becker C."/>
            <person name="Warthmann N."/>
            <person name="Chica C."/>
            <person name="Szarzynska B."/>
            <person name="Zytnicki M."/>
            <person name="Albani M.C."/>
            <person name="Kiefer C."/>
            <person name="Bergonzi S."/>
            <person name="Castaings L."/>
            <person name="Mateos J.L."/>
            <person name="Berns M.C."/>
            <person name="Bujdoso N."/>
            <person name="Piofczyk T."/>
            <person name="de Lorenzo L."/>
            <person name="Barrero-Sicilia C."/>
            <person name="Mateos I."/>
            <person name="Piednoel M."/>
            <person name="Hagmann J."/>
            <person name="Chen-Min-Tao R."/>
            <person name="Iglesias-Fernandez R."/>
            <person name="Schuster S.C."/>
            <person name="Alonso-Blanco C."/>
            <person name="Roudier F."/>
            <person name="Carbonero P."/>
            <person name="Paz-Ares J."/>
            <person name="Davis S.J."/>
            <person name="Pecinka A."/>
            <person name="Quesneville H."/>
            <person name="Colot V."/>
            <person name="Lysak M.A."/>
            <person name="Weigel D."/>
            <person name="Coupland G."/>
            <person name="Schneeberger K."/>
        </authorList>
    </citation>
    <scope>NUCLEOTIDE SEQUENCE [LARGE SCALE GENOMIC DNA]</scope>
    <source>
        <strain evidence="3">cv. Pajares</strain>
    </source>
</reference>
<keyword evidence="1" id="KW-1133">Transmembrane helix</keyword>
<evidence type="ECO:0000313" key="2">
    <source>
        <dbReference type="EMBL" id="KFK35253.1"/>
    </source>
</evidence>
<keyword evidence="1" id="KW-0812">Transmembrane</keyword>
<feature type="transmembrane region" description="Helical" evidence="1">
    <location>
        <begin position="405"/>
        <end position="430"/>
    </location>
</feature>
<accession>A0A087GZF1</accession>
<dbReference type="InterPro" id="IPR004158">
    <property type="entry name" value="DUF247_pln"/>
</dbReference>
<dbReference type="EMBL" id="CM002873">
    <property type="protein sequence ID" value="KFK35253.1"/>
    <property type="molecule type" value="Genomic_DNA"/>
</dbReference>
<dbReference type="PANTHER" id="PTHR31170">
    <property type="entry name" value="BNAC04G53230D PROTEIN"/>
    <property type="match status" value="1"/>
</dbReference>
<organism evidence="2 3">
    <name type="scientific">Arabis alpina</name>
    <name type="common">Alpine rock-cress</name>
    <dbReference type="NCBI Taxonomy" id="50452"/>
    <lineage>
        <taxon>Eukaryota</taxon>
        <taxon>Viridiplantae</taxon>
        <taxon>Streptophyta</taxon>
        <taxon>Embryophyta</taxon>
        <taxon>Tracheophyta</taxon>
        <taxon>Spermatophyta</taxon>
        <taxon>Magnoliopsida</taxon>
        <taxon>eudicotyledons</taxon>
        <taxon>Gunneridae</taxon>
        <taxon>Pentapetalae</taxon>
        <taxon>rosids</taxon>
        <taxon>malvids</taxon>
        <taxon>Brassicales</taxon>
        <taxon>Brassicaceae</taxon>
        <taxon>Arabideae</taxon>
        <taxon>Arabis</taxon>
    </lineage>
</organism>
<gene>
    <name evidence="2" type="ordered locus">AALP_Aa5g261300</name>
</gene>
<dbReference type="Pfam" id="PF03140">
    <property type="entry name" value="DUF247"/>
    <property type="match status" value="1"/>
</dbReference>
<evidence type="ECO:0000313" key="3">
    <source>
        <dbReference type="Proteomes" id="UP000029120"/>
    </source>
</evidence>
<proteinExistence type="predicted"/>
<dbReference type="eggNOG" id="ENOG502RX9W">
    <property type="taxonomic scope" value="Eukaryota"/>
</dbReference>
<sequence>MIHELTKLAPGMWRFPKNSEHCCIYRVPERLRRVNPEAYTPQLLLIGPLHHSLKSQALNSLGDITYTKLMGYLNMEEHKKIYLAEFAKRVDGKETIDGFKRIIEEDEDIIRASYSESTSWIESLEFVKMILHDSVFILEFLLRTYDKGANTEKTEDILMDEPCLQNTVHEDLILLENQLPYFILEKLFDPVITRLHQNLTFRELIVTYFGFQGKIGNNSKFKHFTDLFRCVRMETIGSRGSEADLKNKLDGFKNIEQMYNADKLDSAGVKFKAVEDQFSLEVEFVNGCLKIPCFWVRDDVEMTLRNIMALEQCHYPFNAYVCNYVMFLDFLVDTDKDVDLLVENGIIKNWIGHQSSVAEMVNKLSLGVVEVGSYYSDVALEVNAHYANPVNRSQAVLMRVYFGNLWTGTATIAATFLLLMTLVQTVASIIQVLQNA</sequence>
<dbReference type="AlphaFoldDB" id="A0A087GZF1"/>
<dbReference type="OMA" id="YQESTAW"/>
<dbReference type="Proteomes" id="UP000029120">
    <property type="component" value="Chromosome 5"/>
</dbReference>
<dbReference type="Gramene" id="KFK35253">
    <property type="protein sequence ID" value="KFK35253"/>
    <property type="gene ID" value="AALP_AA5G261300"/>
</dbReference>
<dbReference type="PANTHER" id="PTHR31170:SF9">
    <property type="entry name" value="PROTEIN, PUTATIVE (DUF247)-RELATED"/>
    <property type="match status" value="1"/>
</dbReference>
<protein>
    <submittedName>
        <fullName evidence="2">Uncharacterized protein</fullName>
    </submittedName>
</protein>
<name>A0A087GZF1_ARAAL</name>